<evidence type="ECO:0000256" key="8">
    <source>
        <dbReference type="ARBA" id="ARBA00023065"/>
    </source>
</evidence>
<keyword evidence="4 13" id="KW-0894">Sodium channel</keyword>
<dbReference type="Gene3D" id="1.10.287.770">
    <property type="entry name" value="YojJ-like"/>
    <property type="match status" value="1"/>
</dbReference>
<dbReference type="GO" id="GO:0035725">
    <property type="term" value="P:sodium ion transmembrane transport"/>
    <property type="evidence" value="ECO:0000318"/>
    <property type="project" value="GO_Central"/>
</dbReference>
<keyword evidence="11 13" id="KW-0739">Sodium transport</keyword>
<evidence type="ECO:0000256" key="2">
    <source>
        <dbReference type="ARBA" id="ARBA00007193"/>
    </source>
</evidence>
<dbReference type="PRINTS" id="PR01078">
    <property type="entry name" value="AMINACHANNEL"/>
</dbReference>
<dbReference type="Proteomes" id="UP000005239">
    <property type="component" value="Unassembled WGS sequence"/>
</dbReference>
<keyword evidence="12 13" id="KW-0407">Ion channel</keyword>
<keyword evidence="3 13" id="KW-0813">Transport</keyword>
<keyword evidence="5 13" id="KW-0812">Transmembrane</keyword>
<proteinExistence type="inferred from homology"/>
<keyword evidence="6" id="KW-1133">Transmembrane helix</keyword>
<dbReference type="AlphaFoldDB" id="A0A2A6D0W7"/>
<evidence type="ECO:0000256" key="10">
    <source>
        <dbReference type="ARBA" id="ARBA00023180"/>
    </source>
</evidence>
<protein>
    <submittedName>
        <fullName evidence="14">Del-8</fullName>
    </submittedName>
</protein>
<dbReference type="InterPro" id="IPR001873">
    <property type="entry name" value="ENaC"/>
</dbReference>
<evidence type="ECO:0000256" key="4">
    <source>
        <dbReference type="ARBA" id="ARBA00022461"/>
    </source>
</evidence>
<keyword evidence="8 13" id="KW-0406">Ion transport</keyword>
<keyword evidence="10" id="KW-0325">Glycoprotein</keyword>
<dbReference type="GO" id="GO:0015280">
    <property type="term" value="F:ligand-gated sodium channel activity"/>
    <property type="evidence" value="ECO:0000318"/>
    <property type="project" value="GO_Central"/>
</dbReference>
<comment type="similarity">
    <text evidence="2 13">Belongs to the amiloride-sensitive sodium channel (TC 1.A.6) family.</text>
</comment>
<evidence type="ECO:0000256" key="1">
    <source>
        <dbReference type="ARBA" id="ARBA00004141"/>
    </source>
</evidence>
<sequence length="482" mass="55346">LLPIRRKVGGWKGCEDDSRRMLRRTRKKSSDKDNMIKDEYPGLDFLGLQDVLSSKTKWYKALWLLVLLINCLLGAVCTVQIISEYMAHPTATLISYKSVDELLLPQVTVCGTAAEHVDFRRFYAFAHPQIPVAENNTLTQLLVYILAGSGFQKFDTVVNAWNATYMLETLKPMYETLRGNMSTKDFFLYGQDLFGFQCSDLFQQCKLGEETLDCCKVFQPTYTIRRGRCFRSVKLHQISYDEIGKLGLRFKEPVKLFPSWSAEELLIFLNEYKTDIGPFPRLYMYSHDYNKFRVSSTEMKLIQRDGVCENENIDKGRSTCYIEKWIEQHLEGKLNCTYPYMDMLRATTFQPCEPHVILRNYSASVQSEGYDAHDCTLACNRTEYNIQIERTKSNFSSQPYKYRADINYNDLQYQLIEEVTTISFLGLVAQLGGQLGLFLGSSIIDLIQLALILSIIVGRYARGAVYATPSKPPNPTIHVMPS</sequence>
<reference evidence="15" key="1">
    <citation type="journal article" date="2008" name="Nat. Genet.">
        <title>The Pristionchus pacificus genome provides a unique perspective on nematode lifestyle and parasitism.</title>
        <authorList>
            <person name="Dieterich C."/>
            <person name="Clifton S.W."/>
            <person name="Schuster L.N."/>
            <person name="Chinwalla A."/>
            <person name="Delehaunty K."/>
            <person name="Dinkelacker I."/>
            <person name="Fulton L."/>
            <person name="Fulton R."/>
            <person name="Godfrey J."/>
            <person name="Minx P."/>
            <person name="Mitreva M."/>
            <person name="Roeseler W."/>
            <person name="Tian H."/>
            <person name="Witte H."/>
            <person name="Yang S.P."/>
            <person name="Wilson R.K."/>
            <person name="Sommer R.J."/>
        </authorList>
    </citation>
    <scope>NUCLEOTIDE SEQUENCE [LARGE SCALE GENOMIC DNA]</scope>
    <source>
        <strain evidence="15">PS312</strain>
    </source>
</reference>
<dbReference type="Pfam" id="PF00858">
    <property type="entry name" value="ASC"/>
    <property type="match status" value="1"/>
</dbReference>
<dbReference type="PANTHER" id="PTHR11690">
    <property type="entry name" value="AMILORIDE-SENSITIVE SODIUM CHANNEL-RELATED"/>
    <property type="match status" value="1"/>
</dbReference>
<evidence type="ECO:0000256" key="9">
    <source>
        <dbReference type="ARBA" id="ARBA00023136"/>
    </source>
</evidence>
<evidence type="ECO:0000256" key="5">
    <source>
        <dbReference type="ARBA" id="ARBA00022692"/>
    </source>
</evidence>
<evidence type="ECO:0000313" key="15">
    <source>
        <dbReference type="Proteomes" id="UP000005239"/>
    </source>
</evidence>
<dbReference type="OrthoDB" id="5874059at2759"/>
<dbReference type="PANTHER" id="PTHR11690:SF1">
    <property type="entry name" value="DEGENERIN LIKE"/>
    <property type="match status" value="1"/>
</dbReference>
<dbReference type="EnsemblMetazoa" id="PPA32220.1">
    <property type="protein sequence ID" value="PPA32220.1"/>
    <property type="gene ID" value="WBGene00205081"/>
</dbReference>
<keyword evidence="15" id="KW-1185">Reference proteome</keyword>
<gene>
    <name evidence="14" type="primary">WBGene00205081</name>
</gene>
<evidence type="ECO:0000256" key="3">
    <source>
        <dbReference type="ARBA" id="ARBA00022448"/>
    </source>
</evidence>
<evidence type="ECO:0000256" key="7">
    <source>
        <dbReference type="ARBA" id="ARBA00023053"/>
    </source>
</evidence>
<evidence type="ECO:0000256" key="11">
    <source>
        <dbReference type="ARBA" id="ARBA00023201"/>
    </source>
</evidence>
<keyword evidence="7" id="KW-0915">Sodium</keyword>
<keyword evidence="9" id="KW-0472">Membrane</keyword>
<dbReference type="GO" id="GO:0005886">
    <property type="term" value="C:plasma membrane"/>
    <property type="evidence" value="ECO:0000318"/>
    <property type="project" value="GO_Central"/>
</dbReference>
<evidence type="ECO:0000256" key="13">
    <source>
        <dbReference type="RuleBase" id="RU000679"/>
    </source>
</evidence>
<accession>A0A8R1UIK1</accession>
<comment type="subcellular location">
    <subcellularLocation>
        <location evidence="1">Membrane</location>
        <topology evidence="1">Multi-pass membrane protein</topology>
    </subcellularLocation>
</comment>
<evidence type="ECO:0000313" key="14">
    <source>
        <dbReference type="EnsemblMetazoa" id="PPA32220.1"/>
    </source>
</evidence>
<name>A0A2A6D0W7_PRIPA</name>
<organism evidence="14 15">
    <name type="scientific">Pristionchus pacificus</name>
    <name type="common">Parasitic nematode worm</name>
    <dbReference type="NCBI Taxonomy" id="54126"/>
    <lineage>
        <taxon>Eukaryota</taxon>
        <taxon>Metazoa</taxon>
        <taxon>Ecdysozoa</taxon>
        <taxon>Nematoda</taxon>
        <taxon>Chromadorea</taxon>
        <taxon>Rhabditida</taxon>
        <taxon>Rhabditina</taxon>
        <taxon>Diplogasteromorpha</taxon>
        <taxon>Diplogasteroidea</taxon>
        <taxon>Neodiplogasteridae</taxon>
        <taxon>Pristionchus</taxon>
    </lineage>
</organism>
<reference evidence="14" key="2">
    <citation type="submission" date="2022-06" db="UniProtKB">
        <authorList>
            <consortium name="EnsemblMetazoa"/>
        </authorList>
    </citation>
    <scope>IDENTIFICATION</scope>
    <source>
        <strain evidence="14">PS312</strain>
    </source>
</reference>
<evidence type="ECO:0000256" key="6">
    <source>
        <dbReference type="ARBA" id="ARBA00022989"/>
    </source>
</evidence>
<accession>A0A2A6D0W7</accession>
<evidence type="ECO:0000256" key="12">
    <source>
        <dbReference type="ARBA" id="ARBA00023303"/>
    </source>
</evidence>